<sequence>MRRTPRPQCGASQEAGYTSPAGSFLLRHETGHSIARPTACGSRVPPQRTVLGETPRRTIHAAF</sequence>
<evidence type="ECO:0000313" key="2">
    <source>
        <dbReference type="EMBL" id="RGC06147.1"/>
    </source>
</evidence>
<name>A0A3E2V6G0_9FIRM</name>
<gene>
    <name evidence="2" type="ORF">DW905_06890</name>
</gene>
<dbReference type="Proteomes" id="UP000261079">
    <property type="component" value="Unassembled WGS sequence"/>
</dbReference>
<dbReference type="AlphaFoldDB" id="A0A3E2V6G0"/>
<feature type="region of interest" description="Disordered" evidence="1">
    <location>
        <begin position="1"/>
        <end position="22"/>
    </location>
</feature>
<comment type="caution">
    <text evidence="2">The sequence shown here is derived from an EMBL/GenBank/DDBJ whole genome shotgun (WGS) entry which is preliminary data.</text>
</comment>
<dbReference type="EMBL" id="QVEZ01000003">
    <property type="protein sequence ID" value="RGC06147.1"/>
    <property type="molecule type" value="Genomic_DNA"/>
</dbReference>
<accession>A0A3E2V6G0</accession>
<evidence type="ECO:0000313" key="3">
    <source>
        <dbReference type="Proteomes" id="UP000261079"/>
    </source>
</evidence>
<evidence type="ECO:0000256" key="1">
    <source>
        <dbReference type="SAM" id="MobiDB-lite"/>
    </source>
</evidence>
<organism evidence="2 3">
    <name type="scientific">Faecalibacterium prausnitzii</name>
    <dbReference type="NCBI Taxonomy" id="853"/>
    <lineage>
        <taxon>Bacteria</taxon>
        <taxon>Bacillati</taxon>
        <taxon>Bacillota</taxon>
        <taxon>Clostridia</taxon>
        <taxon>Eubacteriales</taxon>
        <taxon>Oscillospiraceae</taxon>
        <taxon>Faecalibacterium</taxon>
    </lineage>
</organism>
<proteinExistence type="predicted"/>
<protein>
    <submittedName>
        <fullName evidence="2">Uncharacterized protein</fullName>
    </submittedName>
</protein>
<reference evidence="2 3" key="1">
    <citation type="submission" date="2018-08" db="EMBL/GenBank/DDBJ databases">
        <title>A genome reference for cultivated species of the human gut microbiota.</title>
        <authorList>
            <person name="Zou Y."/>
            <person name="Xue W."/>
            <person name="Luo G."/>
        </authorList>
    </citation>
    <scope>NUCLEOTIDE SEQUENCE [LARGE SCALE GENOMIC DNA]</scope>
    <source>
        <strain evidence="2 3">AM42-11AC</strain>
    </source>
</reference>
<feature type="region of interest" description="Disordered" evidence="1">
    <location>
        <begin position="36"/>
        <end position="63"/>
    </location>
</feature>